<dbReference type="Gene3D" id="3.90.1750.20">
    <property type="entry name" value="Putative Large Serine Recombinase, Chain B, Domain 2"/>
    <property type="match status" value="1"/>
</dbReference>
<evidence type="ECO:0000313" key="4">
    <source>
        <dbReference type="Proteomes" id="UP001296921"/>
    </source>
</evidence>
<keyword evidence="4" id="KW-1185">Reference proteome</keyword>
<feature type="domain" description="Recombinase" evidence="2">
    <location>
        <begin position="175"/>
        <end position="299"/>
    </location>
</feature>
<dbReference type="InterPro" id="IPR006119">
    <property type="entry name" value="Resolv_N"/>
</dbReference>
<sequence length="506" mass="58339">MSTDNQKYSLYNQKLFIRKYAAENGMVIVKTYQDEGKSGLTVSGRQGLQNLIEDVTQHKLNVEAILVYDVSRFGRFQDPDESGFYDFLLKKSGIPVIYCAEPVSKDNPEMSSLYLVIQRHAAAAYSKNLSEKVFAGQKNLIKRGYRQGGVAGFGLRRSLVDENNNSKGILSSGQRKSLQSDRVILTKGSESEVSIINYIYSEFVNNKKNENDIAVELNKSPQYNKYDFKWTKGRVHQILTNEKYIGNNVFNKTSFKLKKKHVKNPESSWVRKDNAFESLVSKEIFYKAREIILNRSNKFSDSELLDNLKLLLAQKGLLSGIIIDEDKICPSSCVYRNRFGGLLNAYKLVGYTPKRDYQYLKINNYLRSIYYNESQKIINAISLHGGWCEDSGFDNIIKVNDEFYLSITISKCKTLSSGNRRWRIRFSNQNICDINLIIRMNSDNYSALDFYIFPSIDCLTSDTLLKDINSANLELYRFNSLELFYSIISRKSIKDNLWNYQNMTLY</sequence>
<proteinExistence type="predicted"/>
<dbReference type="InterPro" id="IPR038109">
    <property type="entry name" value="DNA_bind_recomb_sf"/>
</dbReference>
<dbReference type="InterPro" id="IPR011109">
    <property type="entry name" value="DNA_bind_recombinase_dom"/>
</dbReference>
<dbReference type="Proteomes" id="UP001296921">
    <property type="component" value="Unassembled WGS sequence"/>
</dbReference>
<evidence type="ECO:0000259" key="1">
    <source>
        <dbReference type="PROSITE" id="PS51736"/>
    </source>
</evidence>
<dbReference type="Gene3D" id="3.40.50.1390">
    <property type="entry name" value="Resolvase, N-terminal catalytic domain"/>
    <property type="match status" value="1"/>
</dbReference>
<dbReference type="EMBL" id="JADRCR010000022">
    <property type="protein sequence ID" value="MBK5146019.1"/>
    <property type="molecule type" value="Genomic_DNA"/>
</dbReference>
<dbReference type="PANTHER" id="PTHR30461:SF23">
    <property type="entry name" value="DNA RECOMBINASE-RELATED"/>
    <property type="match status" value="1"/>
</dbReference>
<dbReference type="Pfam" id="PF07508">
    <property type="entry name" value="Recombinase"/>
    <property type="match status" value="1"/>
</dbReference>
<evidence type="ECO:0000259" key="2">
    <source>
        <dbReference type="PROSITE" id="PS51737"/>
    </source>
</evidence>
<feature type="domain" description="Resolvase/invertase-type recombinase catalytic" evidence="1">
    <location>
        <begin position="1"/>
        <end position="144"/>
    </location>
</feature>
<dbReference type="CDD" id="cd00338">
    <property type="entry name" value="Ser_Recombinase"/>
    <property type="match status" value="1"/>
</dbReference>
<evidence type="ECO:0000313" key="3">
    <source>
        <dbReference type="EMBL" id="MBK5146019.1"/>
    </source>
</evidence>
<dbReference type="InterPro" id="IPR050639">
    <property type="entry name" value="SSR_resolvase"/>
</dbReference>
<dbReference type="PANTHER" id="PTHR30461">
    <property type="entry name" value="DNA-INVERTASE FROM LAMBDOID PROPHAGE"/>
    <property type="match status" value="1"/>
</dbReference>
<organism evidence="3 4">
    <name type="scientific">Limnobaculum allomyrinae</name>
    <dbReference type="NCBI Taxonomy" id="2791986"/>
    <lineage>
        <taxon>Bacteria</taxon>
        <taxon>Pseudomonadati</taxon>
        <taxon>Pseudomonadota</taxon>
        <taxon>Gammaproteobacteria</taxon>
        <taxon>Enterobacterales</taxon>
        <taxon>Budviciaceae</taxon>
        <taxon>Limnobaculum</taxon>
    </lineage>
</organism>
<comment type="caution">
    <text evidence="3">The sequence shown here is derived from an EMBL/GenBank/DDBJ whole genome shotgun (WGS) entry which is preliminary data.</text>
</comment>
<dbReference type="Pfam" id="PF00239">
    <property type="entry name" value="Resolvase"/>
    <property type="match status" value="1"/>
</dbReference>
<gene>
    <name evidence="3" type="ORF">I2494_20340</name>
</gene>
<name>A0ABS1IW96_9GAMM</name>
<dbReference type="SUPFAM" id="SSF53041">
    <property type="entry name" value="Resolvase-like"/>
    <property type="match status" value="1"/>
</dbReference>
<reference evidence="3 4" key="1">
    <citation type="submission" date="2020-11" db="EMBL/GenBank/DDBJ databases">
        <title>Insectihabitans protaetiae gen. nov. sp. nov. and Insectihabitans allomyrinae sp. nov., isolated from larvae of Protaetia brevitarsis seulensis and Allomyrina dichotoma, respectively.</title>
        <authorList>
            <person name="Lee S.D."/>
            <person name="Byeon Y.-S."/>
            <person name="Kim S.-M."/>
            <person name="Yang H.L."/>
            <person name="Kim I.S."/>
        </authorList>
    </citation>
    <scope>NUCLEOTIDE SEQUENCE [LARGE SCALE GENOMIC DNA]</scope>
    <source>
        <strain evidence="3 4">BWR-B9</strain>
    </source>
</reference>
<dbReference type="SMART" id="SM00857">
    <property type="entry name" value="Resolvase"/>
    <property type="match status" value="1"/>
</dbReference>
<protein>
    <submittedName>
        <fullName evidence="3">Recombinase family protein</fullName>
    </submittedName>
</protein>
<dbReference type="PROSITE" id="PS51736">
    <property type="entry name" value="RECOMBINASES_3"/>
    <property type="match status" value="1"/>
</dbReference>
<dbReference type="InterPro" id="IPR036162">
    <property type="entry name" value="Resolvase-like_N_sf"/>
</dbReference>
<accession>A0ABS1IW96</accession>
<dbReference type="PROSITE" id="PS51737">
    <property type="entry name" value="RECOMBINASE_DNA_BIND"/>
    <property type="match status" value="1"/>
</dbReference>